<dbReference type="Gene3D" id="3.40.33.10">
    <property type="entry name" value="CAP"/>
    <property type="match status" value="1"/>
</dbReference>
<gene>
    <name evidence="2" type="ORF">SS7213T_03210</name>
</gene>
<comment type="caution">
    <text evidence="2">The sequence shown here is derived from an EMBL/GenBank/DDBJ whole genome shotgun (WGS) entry which is preliminary data.</text>
</comment>
<dbReference type="InterPro" id="IPR035940">
    <property type="entry name" value="CAP_sf"/>
</dbReference>
<dbReference type="Pfam" id="PF00188">
    <property type="entry name" value="CAP"/>
    <property type="match status" value="1"/>
</dbReference>
<dbReference type="EMBL" id="AEUN01000204">
    <property type="protein sequence ID" value="EHJ08607.1"/>
    <property type="molecule type" value="Genomic_DNA"/>
</dbReference>
<organism evidence="2 3">
    <name type="scientific">Staphylococcus simiae CCM 7213 = CCUG 51256</name>
    <dbReference type="NCBI Taxonomy" id="911238"/>
    <lineage>
        <taxon>Bacteria</taxon>
        <taxon>Bacillati</taxon>
        <taxon>Bacillota</taxon>
        <taxon>Bacilli</taxon>
        <taxon>Bacillales</taxon>
        <taxon>Staphylococcaceae</taxon>
        <taxon>Staphylococcus</taxon>
    </lineage>
</organism>
<dbReference type="AlphaFoldDB" id="G5JGR9"/>
<evidence type="ECO:0000259" key="1">
    <source>
        <dbReference type="Pfam" id="PF00188"/>
    </source>
</evidence>
<accession>G5JGR9</accession>
<evidence type="ECO:0000313" key="3">
    <source>
        <dbReference type="Proteomes" id="UP000005413"/>
    </source>
</evidence>
<dbReference type="SUPFAM" id="SSF55797">
    <property type="entry name" value="PR-1-like"/>
    <property type="match status" value="1"/>
</dbReference>
<evidence type="ECO:0000313" key="2">
    <source>
        <dbReference type="EMBL" id="EHJ08607.1"/>
    </source>
</evidence>
<proteinExistence type="predicted"/>
<dbReference type="CDD" id="cd05379">
    <property type="entry name" value="CAP_bacterial"/>
    <property type="match status" value="1"/>
</dbReference>
<dbReference type="PANTHER" id="PTHR31157">
    <property type="entry name" value="SCP DOMAIN-CONTAINING PROTEIN"/>
    <property type="match status" value="1"/>
</dbReference>
<sequence length="136" mass="15477">MDSDDRKIEQPVGQSPNQLISLYEVTNEMRKLKGLHPLKVNSDLAHIASNNLYEATSSGNDSVEFTEDALKGQLDKNSISYKSTAQNVGYDFNDVPTLIHSWMNSDIHRSRLLNSKYDEMGGEVMRDYYSLIFLQK</sequence>
<protein>
    <recommendedName>
        <fullName evidence="1">SCP domain-containing protein</fullName>
    </recommendedName>
</protein>
<dbReference type="InterPro" id="IPR014044">
    <property type="entry name" value="CAP_dom"/>
</dbReference>
<dbReference type="Proteomes" id="UP000005413">
    <property type="component" value="Unassembled WGS sequence"/>
</dbReference>
<keyword evidence="3" id="KW-1185">Reference proteome</keyword>
<feature type="domain" description="SCP" evidence="1">
    <location>
        <begin position="24"/>
        <end position="128"/>
    </location>
</feature>
<dbReference type="PATRIC" id="fig|911238.3.peg.542"/>
<name>G5JGR9_9STAP</name>
<reference evidence="2 3" key="1">
    <citation type="journal article" date="2012" name="BMC Genomics">
        <title>Comparative genomic analysis of the genus Staphylococcus including Staphylococcus aureus and its newly described sister species Staphylococcus simiae.</title>
        <authorList>
            <person name="Suzuki H."/>
            <person name="Lefebure T."/>
            <person name="Pavinski Bitar P."/>
            <person name="Stanhope M.J."/>
        </authorList>
    </citation>
    <scope>NUCLEOTIDE SEQUENCE [LARGE SCALE GENOMIC DNA]</scope>
    <source>
        <strain evidence="2 3">CCM 7213</strain>
    </source>
</reference>
<dbReference type="PANTHER" id="PTHR31157:SF26">
    <property type="entry name" value="SCP-LIKE EXTRACELLULAR PROTEIN"/>
    <property type="match status" value="1"/>
</dbReference>